<dbReference type="HAMAP" id="MF_01365_B">
    <property type="entry name" value="Ribosomal_uL6_B"/>
    <property type="match status" value="1"/>
</dbReference>
<dbReference type="Pfam" id="PF00347">
    <property type="entry name" value="Ribosomal_L6"/>
    <property type="match status" value="2"/>
</dbReference>
<dbReference type="PIRSF" id="PIRSF002162">
    <property type="entry name" value="Ribosomal_L6"/>
    <property type="match status" value="1"/>
</dbReference>
<keyword evidence="5 6" id="KW-0687">Ribonucleoprotein</keyword>
<dbReference type="NCBIfam" id="TIGR03654">
    <property type="entry name" value="L6_bact"/>
    <property type="match status" value="1"/>
</dbReference>
<evidence type="ECO:0000256" key="4">
    <source>
        <dbReference type="ARBA" id="ARBA00022980"/>
    </source>
</evidence>
<dbReference type="InterPro" id="IPR019906">
    <property type="entry name" value="Ribosomal_uL6_bac-type"/>
</dbReference>
<sequence length="180" mass="19802">MSRIGNKPIELPTGVTLTVEKNLVKVKGPKGELEYALRPEVKLKVEGNMVTVEQIIESRNTSAFMGLTRALINNMVNGVTTGYEKKLELVGVGYRAKQDSPTKMTMTLGFSHPVVIDTPKGVTLEVTDNVNILIKGIDKQLVGLVASKIRKLRKPEPYKGKGIKYEGEVIRRKQGKSGKV</sequence>
<dbReference type="SUPFAM" id="SSF56053">
    <property type="entry name" value="Ribosomal protein L6"/>
    <property type="match status" value="2"/>
</dbReference>
<dbReference type="InterPro" id="IPR000702">
    <property type="entry name" value="Ribosomal_uL6-like"/>
</dbReference>
<dbReference type="Proteomes" id="UP000526033">
    <property type="component" value="Unassembled WGS sequence"/>
</dbReference>
<keyword evidence="3 6" id="KW-0694">RNA-binding</keyword>
<dbReference type="GO" id="GO:0003735">
    <property type="term" value="F:structural constituent of ribosome"/>
    <property type="evidence" value="ECO:0007669"/>
    <property type="project" value="UniProtKB-UniRule"/>
</dbReference>
<dbReference type="FunFam" id="3.90.930.12:FF:000002">
    <property type="entry name" value="50S ribosomal protein L6"/>
    <property type="match status" value="1"/>
</dbReference>
<evidence type="ECO:0000256" key="3">
    <source>
        <dbReference type="ARBA" id="ARBA00022884"/>
    </source>
</evidence>
<dbReference type="InterPro" id="IPR020040">
    <property type="entry name" value="Ribosomal_uL6_a/b-dom"/>
</dbReference>
<evidence type="ECO:0000256" key="8">
    <source>
        <dbReference type="RuleBase" id="RU003870"/>
    </source>
</evidence>
<dbReference type="Gene3D" id="3.90.930.12">
    <property type="entry name" value="Ribosomal protein L6, alpha-beta domain"/>
    <property type="match status" value="2"/>
</dbReference>
<evidence type="ECO:0000259" key="9">
    <source>
        <dbReference type="Pfam" id="PF00347"/>
    </source>
</evidence>
<dbReference type="FunFam" id="3.90.930.12:FF:000001">
    <property type="entry name" value="50S ribosomal protein L6"/>
    <property type="match status" value="1"/>
</dbReference>
<comment type="similarity">
    <text evidence="1 6 7">Belongs to the universal ribosomal protein uL6 family.</text>
</comment>
<evidence type="ECO:0000256" key="7">
    <source>
        <dbReference type="RuleBase" id="RU003869"/>
    </source>
</evidence>
<keyword evidence="4 6" id="KW-0689">Ribosomal protein</keyword>
<evidence type="ECO:0000256" key="1">
    <source>
        <dbReference type="ARBA" id="ARBA00009356"/>
    </source>
</evidence>
<dbReference type="InterPro" id="IPR036789">
    <property type="entry name" value="Ribosomal_uL6-like_a/b-dom_sf"/>
</dbReference>
<evidence type="ECO:0000313" key="11">
    <source>
        <dbReference type="Proteomes" id="UP000526033"/>
    </source>
</evidence>
<dbReference type="PROSITE" id="PS00525">
    <property type="entry name" value="RIBOSOMAL_L6_1"/>
    <property type="match status" value="1"/>
</dbReference>
<reference evidence="10 11" key="1">
    <citation type="journal article" date="2020" name="Biotechnol. Biofuels">
        <title>New insights from the biogas microbiome by comprehensive genome-resolved metagenomics of nearly 1600 species originating from multiple anaerobic digesters.</title>
        <authorList>
            <person name="Campanaro S."/>
            <person name="Treu L."/>
            <person name="Rodriguez-R L.M."/>
            <person name="Kovalovszki A."/>
            <person name="Ziels R.M."/>
            <person name="Maus I."/>
            <person name="Zhu X."/>
            <person name="Kougias P.G."/>
            <person name="Basile A."/>
            <person name="Luo G."/>
            <person name="Schluter A."/>
            <person name="Konstantinidis K.T."/>
            <person name="Angelidaki I."/>
        </authorList>
    </citation>
    <scope>NUCLEOTIDE SEQUENCE [LARGE SCALE GENOMIC DNA]</scope>
    <source>
        <strain evidence="10">AS27yjCOA_165</strain>
    </source>
</reference>
<keyword evidence="2 6" id="KW-0699">rRNA-binding</keyword>
<dbReference type="InterPro" id="IPR002358">
    <property type="entry name" value="Ribosomal_uL6_CS"/>
</dbReference>
<protein>
    <recommendedName>
        <fullName evidence="6">Large ribosomal subunit protein uL6</fullName>
    </recommendedName>
</protein>
<evidence type="ECO:0000256" key="6">
    <source>
        <dbReference type="HAMAP-Rule" id="MF_01365"/>
    </source>
</evidence>
<proteinExistence type="inferred from homology"/>
<dbReference type="EMBL" id="JAAZNL010000020">
    <property type="protein sequence ID" value="NMB69973.1"/>
    <property type="molecule type" value="Genomic_DNA"/>
</dbReference>
<organism evidence="10 11">
    <name type="scientific">candidate division WWE3 bacterium</name>
    <dbReference type="NCBI Taxonomy" id="2053526"/>
    <lineage>
        <taxon>Bacteria</taxon>
        <taxon>Katanobacteria</taxon>
    </lineage>
</organism>
<comment type="function">
    <text evidence="6 8">This protein binds to the 23S rRNA, and is important in its secondary structure. It is located near the subunit interface in the base of the L7/L12 stalk, and near the tRNA binding site of the peptidyltransferase center.</text>
</comment>
<accession>A0A7X9DK90</accession>
<comment type="caution">
    <text evidence="10">The sequence shown here is derived from an EMBL/GenBank/DDBJ whole genome shotgun (WGS) entry which is preliminary data.</text>
</comment>
<name>A0A7X9DK90_UNCKA</name>
<dbReference type="PRINTS" id="PR00059">
    <property type="entry name" value="RIBOSOMALL6"/>
</dbReference>
<evidence type="ECO:0000256" key="5">
    <source>
        <dbReference type="ARBA" id="ARBA00023274"/>
    </source>
</evidence>
<dbReference type="GO" id="GO:0019843">
    <property type="term" value="F:rRNA binding"/>
    <property type="evidence" value="ECO:0007669"/>
    <property type="project" value="UniProtKB-UniRule"/>
</dbReference>
<dbReference type="PANTHER" id="PTHR11655">
    <property type="entry name" value="60S/50S RIBOSOMAL PROTEIN L6/L9"/>
    <property type="match status" value="1"/>
</dbReference>
<evidence type="ECO:0000256" key="2">
    <source>
        <dbReference type="ARBA" id="ARBA00022730"/>
    </source>
</evidence>
<comment type="subunit">
    <text evidence="6">Part of the 50S ribosomal subunit.</text>
</comment>
<dbReference type="PANTHER" id="PTHR11655:SF14">
    <property type="entry name" value="LARGE RIBOSOMAL SUBUNIT PROTEIN UL6M"/>
    <property type="match status" value="1"/>
</dbReference>
<evidence type="ECO:0000313" key="10">
    <source>
        <dbReference type="EMBL" id="NMB69973.1"/>
    </source>
</evidence>
<gene>
    <name evidence="6 10" type="primary">rplF</name>
    <name evidence="10" type="ORF">GYA27_02120</name>
</gene>
<dbReference type="GO" id="GO:0022625">
    <property type="term" value="C:cytosolic large ribosomal subunit"/>
    <property type="evidence" value="ECO:0007669"/>
    <property type="project" value="UniProtKB-UniRule"/>
</dbReference>
<dbReference type="GO" id="GO:0002181">
    <property type="term" value="P:cytoplasmic translation"/>
    <property type="evidence" value="ECO:0007669"/>
    <property type="project" value="TreeGrafter"/>
</dbReference>
<feature type="domain" description="Large ribosomal subunit protein uL6 alpha-beta" evidence="9">
    <location>
        <begin position="12"/>
        <end position="82"/>
    </location>
</feature>
<feature type="domain" description="Large ribosomal subunit protein uL6 alpha-beta" evidence="9">
    <location>
        <begin position="90"/>
        <end position="165"/>
    </location>
</feature>
<dbReference type="AlphaFoldDB" id="A0A7X9DK90"/>